<dbReference type="OrthoDB" id="9790390at2"/>
<reference evidence="9" key="2">
    <citation type="submission" date="2014-03" db="EMBL/GenBank/DDBJ databases">
        <title>Candidatus Competibacter-lineage genomes retrieved from metagenomes reveal functional metabolic diversity.</title>
        <authorList>
            <person name="McIlroy S.J."/>
            <person name="Albertsen M."/>
            <person name="Andresen E.K."/>
            <person name="Saunders A.M."/>
            <person name="Kristiansen R."/>
            <person name="Stokholm-Bjerregaard M."/>
            <person name="Nielsen K.L."/>
            <person name="Nielsen P.H."/>
        </authorList>
    </citation>
    <scope>NUCLEOTIDE SEQUENCE</scope>
    <source>
        <strain evidence="9">Run_A_D11</strain>
    </source>
</reference>
<name>W6MBG0_9GAMM</name>
<dbReference type="Pfam" id="PF00085">
    <property type="entry name" value="Thioredoxin"/>
    <property type="match status" value="1"/>
</dbReference>
<comment type="similarity">
    <text evidence="1">Belongs to the thioredoxin family.</text>
</comment>
<dbReference type="Pfam" id="PF14559">
    <property type="entry name" value="TPR_19"/>
    <property type="match status" value="1"/>
</dbReference>
<dbReference type="SUPFAM" id="SSF52833">
    <property type="entry name" value="Thioredoxin-like"/>
    <property type="match status" value="1"/>
</dbReference>
<dbReference type="InterPro" id="IPR036249">
    <property type="entry name" value="Thioredoxin-like_sf"/>
</dbReference>
<keyword evidence="5" id="KW-0676">Redox-active center</keyword>
<dbReference type="RefSeq" id="WP_048676326.1">
    <property type="nucleotide sequence ID" value="NZ_CBTJ020000102.1"/>
</dbReference>
<dbReference type="CDD" id="cd02947">
    <property type="entry name" value="TRX_family"/>
    <property type="match status" value="1"/>
</dbReference>
<sequence length="291" mass="32572">MSASPYVIEVNQHNFTQTVVEASQSVPVLVDFWADWCQPCQTLGPMLTKLANEYRGGVIVAKINADTEKALAAHFRVRSLPTVMVIWQGQLVDQLVGLQPESVYREIIDRLGGGAAPQAGDRFQEQVEALWQHGRQKQAIELLRDAIKEEPESVELNVNLADKLLQLDRAEEARKLLESLPAEARERQPASGLLARLQFADMARNAPTIAKLQAQVSTKPDDCTARQQLAARYVLAGDYEAALEQFMDILRRDPKFGDEAGRKGLIAIFDMLGNEDPLVITYRRRLFSLLH</sequence>
<proteinExistence type="inferred from homology"/>
<dbReference type="GO" id="GO:0015035">
    <property type="term" value="F:protein-disulfide reductase activity"/>
    <property type="evidence" value="ECO:0007669"/>
    <property type="project" value="UniProtKB-UniRule"/>
</dbReference>
<feature type="domain" description="Thioredoxin" evidence="8">
    <location>
        <begin position="1"/>
        <end position="113"/>
    </location>
</feature>
<evidence type="ECO:0000256" key="4">
    <source>
        <dbReference type="ARBA" id="ARBA00023157"/>
    </source>
</evidence>
<dbReference type="InterPro" id="IPR011990">
    <property type="entry name" value="TPR-like_helical_dom_sf"/>
</dbReference>
<dbReference type="EMBL" id="CBTJ020000102">
    <property type="protein sequence ID" value="CDI04279.1"/>
    <property type="molecule type" value="Genomic_DNA"/>
</dbReference>
<evidence type="ECO:0000313" key="9">
    <source>
        <dbReference type="EMBL" id="CDI04279.1"/>
    </source>
</evidence>
<organism evidence="9 10">
    <name type="scientific">Candidatus Competibacter denitrificans Run_A_D11</name>
    <dbReference type="NCBI Taxonomy" id="1400863"/>
    <lineage>
        <taxon>Bacteria</taxon>
        <taxon>Pseudomonadati</taxon>
        <taxon>Pseudomonadota</taxon>
        <taxon>Gammaproteobacteria</taxon>
        <taxon>Candidatus Competibacteraceae</taxon>
        <taxon>Candidatus Competibacter</taxon>
    </lineage>
</organism>
<gene>
    <name evidence="9" type="ORF">BN873_90030</name>
</gene>
<keyword evidence="7" id="KW-0802">TPR repeat</keyword>
<evidence type="ECO:0000256" key="5">
    <source>
        <dbReference type="ARBA" id="ARBA00023284"/>
    </source>
</evidence>
<dbReference type="GO" id="GO:0006950">
    <property type="term" value="P:response to stress"/>
    <property type="evidence" value="ECO:0007669"/>
    <property type="project" value="UniProtKB-ARBA"/>
</dbReference>
<dbReference type="GO" id="GO:0005737">
    <property type="term" value="C:cytoplasm"/>
    <property type="evidence" value="ECO:0007669"/>
    <property type="project" value="TreeGrafter"/>
</dbReference>
<keyword evidence="2" id="KW-0813">Transport</keyword>
<dbReference type="Proteomes" id="UP000035760">
    <property type="component" value="Unassembled WGS sequence"/>
</dbReference>
<reference evidence="9" key="1">
    <citation type="submission" date="2013-07" db="EMBL/GenBank/DDBJ databases">
        <authorList>
            <person name="McIlroy S."/>
        </authorList>
    </citation>
    <scope>NUCLEOTIDE SEQUENCE [LARGE SCALE GENOMIC DNA]</scope>
    <source>
        <strain evidence="9">Run_A_D11</strain>
    </source>
</reference>
<dbReference type="AlphaFoldDB" id="W6MBG0"/>
<evidence type="ECO:0000259" key="8">
    <source>
        <dbReference type="PROSITE" id="PS51352"/>
    </source>
</evidence>
<keyword evidence="10" id="KW-1185">Reference proteome</keyword>
<dbReference type="STRING" id="1400863.BN873_90030"/>
<keyword evidence="3" id="KW-0249">Electron transport</keyword>
<evidence type="ECO:0000256" key="1">
    <source>
        <dbReference type="ARBA" id="ARBA00008987"/>
    </source>
</evidence>
<evidence type="ECO:0000256" key="2">
    <source>
        <dbReference type="ARBA" id="ARBA00022448"/>
    </source>
</evidence>
<keyword evidence="4" id="KW-1015">Disulfide bond</keyword>
<feature type="repeat" description="TPR" evidence="7">
    <location>
        <begin position="223"/>
        <end position="256"/>
    </location>
</feature>
<dbReference type="PANTHER" id="PTHR45663:SF11">
    <property type="entry name" value="GEO12009P1"/>
    <property type="match status" value="1"/>
</dbReference>
<dbReference type="Pfam" id="PF14561">
    <property type="entry name" value="TPR_20"/>
    <property type="match status" value="1"/>
</dbReference>
<comment type="caution">
    <text evidence="9">The sequence shown here is derived from an EMBL/GenBank/DDBJ whole genome shotgun (WGS) entry which is preliminary data.</text>
</comment>
<evidence type="ECO:0000256" key="3">
    <source>
        <dbReference type="ARBA" id="ARBA00022982"/>
    </source>
</evidence>
<dbReference type="PROSITE" id="PS51352">
    <property type="entry name" value="THIOREDOXIN_2"/>
    <property type="match status" value="1"/>
</dbReference>
<dbReference type="NCBIfam" id="TIGR01068">
    <property type="entry name" value="thioredoxin"/>
    <property type="match status" value="1"/>
</dbReference>
<dbReference type="Gene3D" id="1.25.40.10">
    <property type="entry name" value="Tetratricopeptide repeat domain"/>
    <property type="match status" value="2"/>
</dbReference>
<dbReference type="SUPFAM" id="SSF48452">
    <property type="entry name" value="TPR-like"/>
    <property type="match status" value="1"/>
</dbReference>
<evidence type="ECO:0000313" key="10">
    <source>
        <dbReference type="Proteomes" id="UP000035760"/>
    </source>
</evidence>
<evidence type="ECO:0000256" key="7">
    <source>
        <dbReference type="PROSITE-ProRule" id="PRU00339"/>
    </source>
</evidence>
<dbReference type="PANTHER" id="PTHR45663">
    <property type="entry name" value="GEO12009P1"/>
    <property type="match status" value="1"/>
</dbReference>
<dbReference type="PROSITE" id="PS50005">
    <property type="entry name" value="TPR"/>
    <property type="match status" value="1"/>
</dbReference>
<accession>W6MBG0</accession>
<dbReference type="Gene3D" id="3.40.30.10">
    <property type="entry name" value="Glutaredoxin"/>
    <property type="match status" value="1"/>
</dbReference>
<dbReference type="InterPro" id="IPR013766">
    <property type="entry name" value="Thioredoxin_domain"/>
</dbReference>
<protein>
    <recommendedName>
        <fullName evidence="6">Thioredoxin</fullName>
    </recommendedName>
</protein>
<dbReference type="InterPro" id="IPR019734">
    <property type="entry name" value="TPR_rpt"/>
</dbReference>
<evidence type="ECO:0000256" key="6">
    <source>
        <dbReference type="NCBIfam" id="TIGR01068"/>
    </source>
</evidence>
<dbReference type="InterPro" id="IPR005746">
    <property type="entry name" value="Thioredoxin"/>
</dbReference>